<dbReference type="RefSeq" id="WP_275031231.1">
    <property type="nucleotide sequence ID" value="NZ_CP118615.1"/>
</dbReference>
<evidence type="ECO:0000313" key="2">
    <source>
        <dbReference type="EMBL" id="WDZ84648.1"/>
    </source>
</evidence>
<gene>
    <name evidence="2" type="ORF">PVK37_30175</name>
</gene>
<name>A0ABY7ZQ65_9ACTN</name>
<organism evidence="2 3">
    <name type="scientific">Micromonospora cathayae</name>
    <dbReference type="NCBI Taxonomy" id="3028804"/>
    <lineage>
        <taxon>Bacteria</taxon>
        <taxon>Bacillati</taxon>
        <taxon>Actinomycetota</taxon>
        <taxon>Actinomycetes</taxon>
        <taxon>Micromonosporales</taxon>
        <taxon>Micromonosporaceae</taxon>
        <taxon>Micromonospora</taxon>
    </lineage>
</organism>
<evidence type="ECO:0000313" key="3">
    <source>
        <dbReference type="Proteomes" id="UP001219605"/>
    </source>
</evidence>
<protein>
    <submittedName>
        <fullName evidence="2">Alpha/beta fold hydrolase</fullName>
    </submittedName>
</protein>
<dbReference type="InterPro" id="IPR000073">
    <property type="entry name" value="AB_hydrolase_1"/>
</dbReference>
<dbReference type="GO" id="GO:0016787">
    <property type="term" value="F:hydrolase activity"/>
    <property type="evidence" value="ECO:0007669"/>
    <property type="project" value="UniProtKB-KW"/>
</dbReference>
<dbReference type="InterPro" id="IPR029058">
    <property type="entry name" value="AB_hydrolase_fold"/>
</dbReference>
<dbReference type="Gene3D" id="3.40.50.1820">
    <property type="entry name" value="alpha/beta hydrolase"/>
    <property type="match status" value="1"/>
</dbReference>
<dbReference type="Pfam" id="PF12697">
    <property type="entry name" value="Abhydrolase_6"/>
    <property type="match status" value="1"/>
</dbReference>
<accession>A0ABY7ZQ65</accession>
<keyword evidence="3" id="KW-1185">Reference proteome</keyword>
<dbReference type="EMBL" id="CP118615">
    <property type="protein sequence ID" value="WDZ84648.1"/>
    <property type="molecule type" value="Genomic_DNA"/>
</dbReference>
<sequence>MDTGSGKGQVDTVVLIHGLWLTPRSFQPWVDRYVRQGFRVLAPAWPGLEGEVEQLRTDPTPIARLTMSRIVAHYERIVRDLARPPIIMGHGHGGTVTQILLDHGYGAAGVGIGSAPVKGLIRMPWSMLRATGPVLRNPANRHRAVPIDPDRFHRLLANTTDRATSERLRRQYAVPAAGHVVFETALAGYQPRSVVRVDNGRSDRAPLLLLAGGADRVVPPVVVKANAGLYQRSRAVTAYHGFPDRPYLMIGAPGWEEVADHALRWAVEKATTVSPAVVGDAPRW</sequence>
<evidence type="ECO:0000259" key="1">
    <source>
        <dbReference type="Pfam" id="PF12697"/>
    </source>
</evidence>
<dbReference type="Proteomes" id="UP001219605">
    <property type="component" value="Chromosome"/>
</dbReference>
<reference evidence="2 3" key="1">
    <citation type="submission" date="2023-02" db="EMBL/GenBank/DDBJ databases">
        <authorList>
            <person name="Mo P."/>
        </authorList>
    </citation>
    <scope>NUCLEOTIDE SEQUENCE [LARGE SCALE GENOMIC DNA]</scope>
    <source>
        <strain evidence="2 3">HUAS 3</strain>
    </source>
</reference>
<proteinExistence type="predicted"/>
<keyword evidence="2" id="KW-0378">Hydrolase</keyword>
<feature type="domain" description="AB hydrolase-1" evidence="1">
    <location>
        <begin position="13"/>
        <end position="227"/>
    </location>
</feature>
<dbReference type="SUPFAM" id="SSF53474">
    <property type="entry name" value="alpha/beta-Hydrolases"/>
    <property type="match status" value="1"/>
</dbReference>